<evidence type="ECO:0008006" key="4">
    <source>
        <dbReference type="Google" id="ProtNLM"/>
    </source>
</evidence>
<gene>
    <name evidence="2" type="ORF">HETIRDRAFT_425938</name>
</gene>
<feature type="region of interest" description="Disordered" evidence="1">
    <location>
        <begin position="781"/>
        <end position="818"/>
    </location>
</feature>
<evidence type="ECO:0000256" key="1">
    <source>
        <dbReference type="SAM" id="MobiDB-lite"/>
    </source>
</evidence>
<protein>
    <recommendedName>
        <fullName evidence="4">F-box domain-containing protein</fullName>
    </recommendedName>
</protein>
<evidence type="ECO:0000313" key="2">
    <source>
        <dbReference type="EMBL" id="ETW84687.1"/>
    </source>
</evidence>
<dbReference type="OrthoDB" id="2884925at2759"/>
<evidence type="ECO:0000313" key="3">
    <source>
        <dbReference type="Proteomes" id="UP000030671"/>
    </source>
</evidence>
<sequence>MSIDRVDPTLARRRTLRCRRRSNLYLGRTTRLGQTSGEGYIYLTRQPQLLEHNHPSPGVSRSPTVSTTLCQNEASFTEFFDQFFPFESSLSHFQYSASPATTSISVTDTSSTVTDFFKITDEEIAASLIEQLIMPLVSRLHPELLARIFFFSATVEEPTPWTPVLGWIRVTHVCSHWRWAALDHSALWANSHEMIRRAKLVPLLIRPYEILTGADSKIAMDILHSHLAHTAETLAASAPFLEVVAICSLDRHVYLPVDLFTHHAPRLRSALLKGCSVPWSSPLLRNLSCLEIANLLPWLYNADATPHLPSHEEFFDLLANMRQLESLSIDQIFPRYLPGATVSSRMRHPVIKLPHLLYLKLVGQWSNCAPVLGSIEVPATSTIHLSCWNFDHDSFSSVLPPIFQRHSGKTGEASSMRILCIHVNDEITTDILIWGSNLGGPETLNTILRALHIQELSILSFGLRSWDFERWLVTFKLLESAQRLESVACENDACSLFSSTLAHTSVSESEPVSAYDQVVTFPQLRFVKLWGDFLEVGPVPPTRHQGLSIGRVVSADQLVETLERREALGVPLERLEIHIHAYRADPEDLDQLSAAAPVDVIEVLDDSCPDHHRLMGVPVTGKIMGCKDVVLERDVWQRVLSDIPRNQTRHVLIETSMVKIISTLSALVLNISKLQHRRAVSDSRQRLGISHLEEANVFVSRIYSLLSGPVSRDTELQPLPQGEAALHQLCASKKRPCPSGSLKDGRACMSPVHVTVQEGNAAMSTTAAPPNQEQRWLDLHGDRDPAALDPSRRWSSPVVPDREPRRAGHKASSASSPRPWTCWRVGPLAQAAARLDTAIQHVKRVTGHKIDTSKPASPEMNGHKQCIALCIKMIDERGSNWHWMDEAIGNGYTFVSNLGMDKGNTGLQSLEEGCLGPFGTLGKSPLIIKLYDIRTRAVSKMAVHILRSHLCHVAELRLFSNKALLDPIMEALTTLTLSLEEAEIWSIACFRGSIILSPSPGLRNLSHLDIALRPSSLYSYVDMTPYLPSHGGFFDLLANMCRLESLSINEYFPQHLPGATAASQMRHSVIKLPRLSNLELVGQWSDFAPFLELIEVPATSTIISTMCFSRSLRDSGKTGDALPMRTLLIGANNDDSDDASLDIWGWTTSDAETLKAILQALHIQELSKLCVESRTRLAEDHCTLTELVESAQHLEHIACEDDACSILSSMLAHPSMRESGPVNAHDQAFSRVRFVELWIDSLGDDAVLRHKEPVAGRPMVSVDMLVEFIERREALGVPLERLAVHMSSDIDPKYLDQIRAAAQNTVIEVLDQ</sequence>
<organism evidence="2 3">
    <name type="scientific">Heterobasidion irregulare (strain TC 32-1)</name>
    <dbReference type="NCBI Taxonomy" id="747525"/>
    <lineage>
        <taxon>Eukaryota</taxon>
        <taxon>Fungi</taxon>
        <taxon>Dikarya</taxon>
        <taxon>Basidiomycota</taxon>
        <taxon>Agaricomycotina</taxon>
        <taxon>Agaricomycetes</taxon>
        <taxon>Russulales</taxon>
        <taxon>Bondarzewiaceae</taxon>
        <taxon>Heterobasidion</taxon>
        <taxon>Heterobasidion annosum species complex</taxon>
    </lineage>
</organism>
<dbReference type="EMBL" id="KI925456">
    <property type="protein sequence ID" value="ETW84687.1"/>
    <property type="molecule type" value="Genomic_DNA"/>
</dbReference>
<dbReference type="Proteomes" id="UP000030671">
    <property type="component" value="Unassembled WGS sequence"/>
</dbReference>
<dbReference type="GeneID" id="20674055"/>
<accession>W4KFQ8</accession>
<dbReference type="RefSeq" id="XP_009544325.1">
    <property type="nucleotide sequence ID" value="XM_009546030.1"/>
</dbReference>
<reference evidence="2 3" key="1">
    <citation type="journal article" date="2012" name="New Phytol.">
        <title>Insight into trade-off between wood decay and parasitism from the genome of a fungal forest pathogen.</title>
        <authorList>
            <person name="Olson A."/>
            <person name="Aerts A."/>
            <person name="Asiegbu F."/>
            <person name="Belbahri L."/>
            <person name="Bouzid O."/>
            <person name="Broberg A."/>
            <person name="Canback B."/>
            <person name="Coutinho P.M."/>
            <person name="Cullen D."/>
            <person name="Dalman K."/>
            <person name="Deflorio G."/>
            <person name="van Diepen L.T."/>
            <person name="Dunand C."/>
            <person name="Duplessis S."/>
            <person name="Durling M."/>
            <person name="Gonthier P."/>
            <person name="Grimwood J."/>
            <person name="Fossdal C.G."/>
            <person name="Hansson D."/>
            <person name="Henrissat B."/>
            <person name="Hietala A."/>
            <person name="Himmelstrand K."/>
            <person name="Hoffmeister D."/>
            <person name="Hogberg N."/>
            <person name="James T.Y."/>
            <person name="Karlsson M."/>
            <person name="Kohler A."/>
            <person name="Kues U."/>
            <person name="Lee Y.H."/>
            <person name="Lin Y.C."/>
            <person name="Lind M."/>
            <person name="Lindquist E."/>
            <person name="Lombard V."/>
            <person name="Lucas S."/>
            <person name="Lunden K."/>
            <person name="Morin E."/>
            <person name="Murat C."/>
            <person name="Park J."/>
            <person name="Raffaello T."/>
            <person name="Rouze P."/>
            <person name="Salamov A."/>
            <person name="Schmutz J."/>
            <person name="Solheim H."/>
            <person name="Stahlberg J."/>
            <person name="Velez H."/>
            <person name="de Vries R.P."/>
            <person name="Wiebenga A."/>
            <person name="Woodward S."/>
            <person name="Yakovlev I."/>
            <person name="Garbelotto M."/>
            <person name="Martin F."/>
            <person name="Grigoriev I.V."/>
            <person name="Stenlid J."/>
        </authorList>
    </citation>
    <scope>NUCLEOTIDE SEQUENCE [LARGE SCALE GENOMIC DNA]</scope>
    <source>
        <strain evidence="2 3">TC 32-1</strain>
    </source>
</reference>
<dbReference type="HOGENOM" id="CLU_260595_0_0_1"/>
<keyword evidence="3" id="KW-1185">Reference proteome</keyword>
<feature type="compositionally biased region" description="Basic and acidic residues" evidence="1">
    <location>
        <begin position="781"/>
        <end position="792"/>
    </location>
</feature>
<dbReference type="KEGG" id="hir:HETIRDRAFT_425938"/>
<proteinExistence type="predicted"/>
<name>W4KFQ8_HETIT</name>
<dbReference type="InParanoid" id="W4KFQ8"/>